<feature type="region of interest" description="Disordered" evidence="8">
    <location>
        <begin position="892"/>
        <end position="932"/>
    </location>
</feature>
<dbReference type="InterPro" id="IPR001876">
    <property type="entry name" value="Znf_RanBP2"/>
</dbReference>
<keyword evidence="6" id="KW-0539">Nucleus</keyword>
<dbReference type="PROSITE" id="PS01358">
    <property type="entry name" value="ZF_RANBP2_1"/>
    <property type="match status" value="1"/>
</dbReference>
<keyword evidence="3" id="KW-0479">Metal-binding</keyword>
<dbReference type="EMBL" id="UYRR01031363">
    <property type="protein sequence ID" value="VDK49440.1"/>
    <property type="molecule type" value="Genomic_DNA"/>
</dbReference>
<dbReference type="PROSITE" id="PS50199">
    <property type="entry name" value="ZF_RANBP2_2"/>
    <property type="match status" value="1"/>
</dbReference>
<sequence>MGEPNSSKNWLSSVISNVSGFVRESLNGSTISGSSPDHPFHNTTAGQQSGPNDDPADSTPTDDHGSFPSNDNSPTLLTPSTQSQDVISSQRPIRYLSPSVFKGQMSTKTASDSAFSVTNTSSQREAPTYITARSATTKRANNTSNTSYRFHETAPSSDSTSSDILRVSASPSSSLSSHPPAQPLNMQSRKRGSVTPAPIDLFGGSSSDAVPGTMIKRTRHMVPSNHSLRNFDRSASRSPSPSGSSTFLRRTPLSQTPSYRAAMPSFRCSSATQRNHSNSSSSVPRSASSVSGLSSRTLEILDELKKISNPLRNIPTWRMSNKPERWATDLLESPVSRPPVSTMNAVPRARIIADSIYATSMNRTEKRWNKLLFEHFFVDVEEDVPQISSVGMEMEQSSASFSPQMSSALFEHQAQKPSAEYVQAEQNTDDNSSAAAAESRSSTSVFSSSVSKKFDDTVTSKKRSNIFSARWPELNVIGREETSTQTVLDQPVTSKSQDPTQNHSEKSSHHSSTFKFSTPIRRGPSKPPKNLDVIVSTFEEQEALPKVSDMTDAEAEKSHEKIKASETQQNVQTNGIKKWTCKTCFISNGADEVKCMACGEAKASTVSGGNTEVAAAASRQSQSCRICFISNPCTATKCMACDTPLHESTTDTASNVFGNRAFKPTNTTSPPGVKFGFGGASGSGSGAQPAFGLGSSSVISDSLAKNRNESINSVNAVASFGLANSSSAPDLGHFTKATAGGVPHLDVIKEEQQRSSLTTNTSADLTSSSSSKNQTAQPNISEPTATISSTSTTPSLQSSSLFGGIASISSPTLTQTSSTPVLPTFDAPTSSNKPASISFGVPTSSFPPQTSESASTANTSQSTNLFKFGAGKEQQSKTPLNFSAVLPQPGGTVSASLTQNPLTLGTTDDRSNKSSLFGTNTEQSNDTDRKIATSPNSIEMISAQESSSTTGIAQQQPIATATQNQPFTFGMIPSQPQTTTTNSLFNFGANPSLATGSGSSGAATTSSGINTNTSSAAGSDASAIGMSMPFQFGSSTASSVAQPFSGAPQSATVPPVPQTFNFGNIPATNGISTGFTFGSSSSTSAPGVFNFSAQQSAHSLVTISAPTASFSFGSSGMVPGAAAEFGTSAATNFFASGTTSSSSTTTTARKMLKARRRK</sequence>
<keyword evidence="5" id="KW-0862">Zinc</keyword>
<dbReference type="SMART" id="SM00547">
    <property type="entry name" value="ZnF_RBZ"/>
    <property type="match status" value="2"/>
</dbReference>
<feature type="compositionally biased region" description="Low complexity" evidence="8">
    <location>
        <begin position="812"/>
        <end position="824"/>
    </location>
</feature>
<reference evidence="12" key="1">
    <citation type="submission" date="2016-04" db="UniProtKB">
        <authorList>
            <consortium name="WormBaseParasite"/>
        </authorList>
    </citation>
    <scope>IDENTIFICATION</scope>
</reference>
<feature type="region of interest" description="Disordered" evidence="8">
    <location>
        <begin position="25"/>
        <end position="91"/>
    </location>
</feature>
<dbReference type="GO" id="GO:0017056">
    <property type="term" value="F:structural constituent of nuclear pore"/>
    <property type="evidence" value="ECO:0007669"/>
    <property type="project" value="TreeGrafter"/>
</dbReference>
<evidence type="ECO:0000256" key="8">
    <source>
        <dbReference type="SAM" id="MobiDB-lite"/>
    </source>
</evidence>
<feature type="region of interest" description="Disordered" evidence="8">
    <location>
        <begin position="967"/>
        <end position="986"/>
    </location>
</feature>
<feature type="compositionally biased region" description="Polar residues" evidence="8">
    <location>
        <begin position="246"/>
        <end position="258"/>
    </location>
</feature>
<evidence type="ECO:0000259" key="9">
    <source>
        <dbReference type="PROSITE" id="PS50199"/>
    </source>
</evidence>
<feature type="compositionally biased region" description="Polar residues" evidence="8">
    <location>
        <begin position="974"/>
        <end position="985"/>
    </location>
</feature>
<feature type="compositionally biased region" description="Low complexity" evidence="8">
    <location>
        <begin position="780"/>
        <end position="798"/>
    </location>
</feature>
<protein>
    <submittedName>
        <fullName evidence="12">RanBP2-type domain-containing protein</fullName>
    </submittedName>
</protein>
<feature type="compositionally biased region" description="Low complexity" evidence="8">
    <location>
        <begin position="755"/>
        <end position="771"/>
    </location>
</feature>
<evidence type="ECO:0000313" key="12">
    <source>
        <dbReference type="WBParaSite" id="ASIM_0001390001-mRNA-1"/>
    </source>
</evidence>
<accession>A0A158PP86</accession>
<evidence type="ECO:0000313" key="10">
    <source>
        <dbReference type="EMBL" id="VDK49440.1"/>
    </source>
</evidence>
<dbReference type="GO" id="GO:0005643">
    <property type="term" value="C:nuclear pore"/>
    <property type="evidence" value="ECO:0007669"/>
    <property type="project" value="TreeGrafter"/>
</dbReference>
<feature type="compositionally biased region" description="Polar residues" evidence="8">
    <location>
        <begin position="892"/>
        <end position="906"/>
    </location>
</feature>
<feature type="region of interest" description="Disordered" evidence="8">
    <location>
        <begin position="995"/>
        <end position="1018"/>
    </location>
</feature>
<dbReference type="Proteomes" id="UP000267096">
    <property type="component" value="Unassembled WGS sequence"/>
</dbReference>
<dbReference type="Gene3D" id="4.10.1060.10">
    <property type="entry name" value="Zinc finger, RanBP2-type"/>
    <property type="match status" value="1"/>
</dbReference>
<feature type="region of interest" description="Disordered" evidence="8">
    <location>
        <begin position="481"/>
        <end position="531"/>
    </location>
</feature>
<feature type="compositionally biased region" description="Low complexity" evidence="8">
    <location>
        <begin position="168"/>
        <end position="179"/>
    </location>
</feature>
<evidence type="ECO:0000256" key="3">
    <source>
        <dbReference type="ARBA" id="ARBA00022723"/>
    </source>
</evidence>
<feature type="compositionally biased region" description="Basic and acidic residues" evidence="8">
    <location>
        <begin position="554"/>
        <end position="564"/>
    </location>
</feature>
<dbReference type="GO" id="GO:0008270">
    <property type="term" value="F:zinc ion binding"/>
    <property type="evidence" value="ECO:0007669"/>
    <property type="project" value="UniProtKB-KW"/>
</dbReference>
<feature type="compositionally biased region" description="Polar residues" evidence="8">
    <location>
        <begin position="67"/>
        <end position="91"/>
    </location>
</feature>
<evidence type="ECO:0000256" key="4">
    <source>
        <dbReference type="ARBA" id="ARBA00022771"/>
    </source>
</evidence>
<keyword evidence="11" id="KW-1185">Reference proteome</keyword>
<keyword evidence="4 7" id="KW-0863">Zinc-finger</keyword>
<dbReference type="AlphaFoldDB" id="A0A158PP86"/>
<dbReference type="GO" id="GO:0006405">
    <property type="term" value="P:RNA export from nucleus"/>
    <property type="evidence" value="ECO:0007669"/>
    <property type="project" value="TreeGrafter"/>
</dbReference>
<feature type="compositionally biased region" description="Polar residues" evidence="8">
    <location>
        <begin position="26"/>
        <end position="51"/>
    </location>
</feature>
<feature type="compositionally biased region" description="Low complexity" evidence="8">
    <location>
        <begin position="236"/>
        <end position="245"/>
    </location>
</feature>
<evidence type="ECO:0000313" key="11">
    <source>
        <dbReference type="Proteomes" id="UP000267096"/>
    </source>
</evidence>
<feature type="region of interest" description="Disordered" evidence="8">
    <location>
        <begin position="423"/>
        <end position="442"/>
    </location>
</feature>
<name>A0A158PP86_ANISI</name>
<dbReference type="WBParaSite" id="ASIM_0001390001-mRNA-1">
    <property type="protein sequence ID" value="ASIM_0001390001-mRNA-1"/>
    <property type="gene ID" value="ASIM_0001390001"/>
</dbReference>
<feature type="compositionally biased region" description="Polar residues" evidence="8">
    <location>
        <begin position="106"/>
        <end position="163"/>
    </location>
</feature>
<organism evidence="12">
    <name type="scientific">Anisakis simplex</name>
    <name type="common">Herring worm</name>
    <dbReference type="NCBI Taxonomy" id="6269"/>
    <lineage>
        <taxon>Eukaryota</taxon>
        <taxon>Metazoa</taxon>
        <taxon>Ecdysozoa</taxon>
        <taxon>Nematoda</taxon>
        <taxon>Chromadorea</taxon>
        <taxon>Rhabditida</taxon>
        <taxon>Spirurina</taxon>
        <taxon>Ascaridomorpha</taxon>
        <taxon>Ascaridoidea</taxon>
        <taxon>Anisakidae</taxon>
        <taxon>Anisakis</taxon>
        <taxon>Anisakis simplex complex</taxon>
    </lineage>
</organism>
<comment type="subcellular location">
    <subcellularLocation>
        <location evidence="1">Nucleus</location>
    </subcellularLocation>
</comment>
<reference evidence="10 11" key="2">
    <citation type="submission" date="2018-11" db="EMBL/GenBank/DDBJ databases">
        <authorList>
            <consortium name="Pathogen Informatics"/>
        </authorList>
    </citation>
    <scope>NUCLEOTIDE SEQUENCE [LARGE SCALE GENOMIC DNA]</scope>
</reference>
<dbReference type="PANTHER" id="PTHR23193:SF23">
    <property type="entry name" value="NUCLEAR PORE COMPLEX PROTEIN NUP153"/>
    <property type="match status" value="1"/>
</dbReference>
<feature type="region of interest" description="Disordered" evidence="8">
    <location>
        <begin position="106"/>
        <end position="289"/>
    </location>
</feature>
<feature type="region of interest" description="Disordered" evidence="8">
    <location>
        <begin position="544"/>
        <end position="568"/>
    </location>
</feature>
<gene>
    <name evidence="10" type="ORF">ASIM_LOCUS13328</name>
</gene>
<dbReference type="GO" id="GO:0006606">
    <property type="term" value="P:protein import into nucleus"/>
    <property type="evidence" value="ECO:0007669"/>
    <property type="project" value="TreeGrafter"/>
</dbReference>
<evidence type="ECO:0000256" key="1">
    <source>
        <dbReference type="ARBA" id="ARBA00004123"/>
    </source>
</evidence>
<evidence type="ECO:0000256" key="2">
    <source>
        <dbReference type="ARBA" id="ARBA00022448"/>
    </source>
</evidence>
<evidence type="ECO:0000256" key="7">
    <source>
        <dbReference type="PROSITE-ProRule" id="PRU00322"/>
    </source>
</evidence>
<dbReference type="InterPro" id="IPR026054">
    <property type="entry name" value="Nucleoporin"/>
</dbReference>
<feature type="compositionally biased region" description="Low complexity" evidence="8">
    <location>
        <begin position="432"/>
        <end position="442"/>
    </location>
</feature>
<feature type="region of interest" description="Disordered" evidence="8">
    <location>
        <begin position="812"/>
        <end position="860"/>
    </location>
</feature>
<feature type="compositionally biased region" description="Polar residues" evidence="8">
    <location>
        <begin position="913"/>
        <end position="924"/>
    </location>
</feature>
<feature type="region of interest" description="Disordered" evidence="8">
    <location>
        <begin position="1136"/>
        <end position="1158"/>
    </location>
</feature>
<keyword evidence="2" id="KW-0813">Transport</keyword>
<proteinExistence type="predicted"/>
<evidence type="ECO:0000256" key="6">
    <source>
        <dbReference type="ARBA" id="ARBA00023242"/>
    </source>
</evidence>
<feature type="compositionally biased region" description="Polar residues" evidence="8">
    <location>
        <begin position="483"/>
        <end position="502"/>
    </location>
</feature>
<feature type="compositionally biased region" description="Polar residues" evidence="8">
    <location>
        <begin position="827"/>
        <end position="848"/>
    </location>
</feature>
<feature type="compositionally biased region" description="Low complexity" evidence="8">
    <location>
        <begin position="1136"/>
        <end position="1148"/>
    </location>
</feature>
<dbReference type="OrthoDB" id="79830at2759"/>
<feature type="region of interest" description="Disordered" evidence="8">
    <location>
        <begin position="751"/>
        <end position="798"/>
    </location>
</feature>
<feature type="domain" description="RanBP2-type" evidence="9">
    <location>
        <begin position="573"/>
        <end position="604"/>
    </location>
</feature>
<dbReference type="GO" id="GO:0008139">
    <property type="term" value="F:nuclear localization sequence binding"/>
    <property type="evidence" value="ECO:0007669"/>
    <property type="project" value="TreeGrafter"/>
</dbReference>
<feature type="compositionally biased region" description="Low complexity" evidence="8">
    <location>
        <begin position="849"/>
        <end position="860"/>
    </location>
</feature>
<feature type="compositionally biased region" description="Low complexity" evidence="8">
    <location>
        <begin position="269"/>
        <end position="289"/>
    </location>
</feature>
<evidence type="ECO:0000256" key="5">
    <source>
        <dbReference type="ARBA" id="ARBA00022833"/>
    </source>
</evidence>
<dbReference type="PANTHER" id="PTHR23193">
    <property type="entry name" value="NUCLEAR PORE COMPLEX PROTEIN NUP"/>
    <property type="match status" value="1"/>
</dbReference>